<accession>D7FS24</accession>
<proteinExistence type="predicted"/>
<evidence type="ECO:0000313" key="2">
    <source>
        <dbReference type="Proteomes" id="UP000002630"/>
    </source>
</evidence>
<dbReference type="OrthoDB" id="10636680at2759"/>
<sequence length="171" mass="16561">MHHVAMSVSGHHPSMMMAPGFTGVPGHSVPSPQHGIPGHPGGPIFFAVPMYIPQGQGMPAAATAATAAAESAAQAPAATAVAAPSLAATAAAAADPAPTPVAEAAAAAAAAAAPGVVDATEAVPAPSGKKTWAVPAGMGYQSMMTLQMPQFVTQALSGEEGNEKPTHAVCA</sequence>
<name>D7FS24_ECTSI</name>
<dbReference type="AlphaFoldDB" id="D7FS24"/>
<organism evidence="1 2">
    <name type="scientific">Ectocarpus siliculosus</name>
    <name type="common">Brown alga</name>
    <name type="synonym">Conferva siliculosa</name>
    <dbReference type="NCBI Taxonomy" id="2880"/>
    <lineage>
        <taxon>Eukaryota</taxon>
        <taxon>Sar</taxon>
        <taxon>Stramenopiles</taxon>
        <taxon>Ochrophyta</taxon>
        <taxon>PX clade</taxon>
        <taxon>Phaeophyceae</taxon>
        <taxon>Ectocarpales</taxon>
        <taxon>Ectocarpaceae</taxon>
        <taxon>Ectocarpus</taxon>
    </lineage>
</organism>
<dbReference type="InParanoid" id="D7FS24"/>
<reference evidence="1 2" key="1">
    <citation type="journal article" date="2010" name="Nature">
        <title>The Ectocarpus genome and the independent evolution of multicellularity in brown algae.</title>
        <authorList>
            <person name="Cock J.M."/>
            <person name="Sterck L."/>
            <person name="Rouze P."/>
            <person name="Scornet D."/>
            <person name="Allen A.E."/>
            <person name="Amoutzias G."/>
            <person name="Anthouard V."/>
            <person name="Artiguenave F."/>
            <person name="Aury J.M."/>
            <person name="Badger J.H."/>
            <person name="Beszteri B."/>
            <person name="Billiau K."/>
            <person name="Bonnet E."/>
            <person name="Bothwell J.H."/>
            <person name="Bowler C."/>
            <person name="Boyen C."/>
            <person name="Brownlee C."/>
            <person name="Carrano C.J."/>
            <person name="Charrier B."/>
            <person name="Cho G.Y."/>
            <person name="Coelho S.M."/>
            <person name="Collen J."/>
            <person name="Corre E."/>
            <person name="Da Silva C."/>
            <person name="Delage L."/>
            <person name="Delaroque N."/>
            <person name="Dittami S.M."/>
            <person name="Doulbeau S."/>
            <person name="Elias M."/>
            <person name="Farnham G."/>
            <person name="Gachon C.M."/>
            <person name="Gschloessl B."/>
            <person name="Heesch S."/>
            <person name="Jabbari K."/>
            <person name="Jubin C."/>
            <person name="Kawai H."/>
            <person name="Kimura K."/>
            <person name="Kloareg B."/>
            <person name="Kupper F.C."/>
            <person name="Lang D."/>
            <person name="Le Bail A."/>
            <person name="Leblanc C."/>
            <person name="Lerouge P."/>
            <person name="Lohr M."/>
            <person name="Lopez P.J."/>
            <person name="Martens C."/>
            <person name="Maumus F."/>
            <person name="Michel G."/>
            <person name="Miranda-Saavedra D."/>
            <person name="Morales J."/>
            <person name="Moreau H."/>
            <person name="Motomura T."/>
            <person name="Nagasato C."/>
            <person name="Napoli C.A."/>
            <person name="Nelson D.R."/>
            <person name="Nyvall-Collen P."/>
            <person name="Peters A.F."/>
            <person name="Pommier C."/>
            <person name="Potin P."/>
            <person name="Poulain J."/>
            <person name="Quesneville H."/>
            <person name="Read B."/>
            <person name="Rensing S.A."/>
            <person name="Ritter A."/>
            <person name="Rousvoal S."/>
            <person name="Samanta M."/>
            <person name="Samson G."/>
            <person name="Schroeder D.C."/>
            <person name="Segurens B."/>
            <person name="Strittmatter M."/>
            <person name="Tonon T."/>
            <person name="Tregear J.W."/>
            <person name="Valentin K."/>
            <person name="von Dassow P."/>
            <person name="Yamagishi T."/>
            <person name="Van de Peer Y."/>
            <person name="Wincker P."/>
        </authorList>
    </citation>
    <scope>NUCLEOTIDE SEQUENCE [LARGE SCALE GENOMIC DNA]</scope>
    <source>
        <strain evidence="2">Ec32 / CCAP1310/4</strain>
    </source>
</reference>
<gene>
    <name evidence="1" type="ORF">Esi_0227_0001</name>
</gene>
<evidence type="ECO:0000313" key="1">
    <source>
        <dbReference type="EMBL" id="CBJ30965.1"/>
    </source>
</evidence>
<dbReference type="EMBL" id="FN649760">
    <property type="protein sequence ID" value="CBJ30965.1"/>
    <property type="molecule type" value="Genomic_DNA"/>
</dbReference>
<dbReference type="Proteomes" id="UP000002630">
    <property type="component" value="Unassembled WGS sequence"/>
</dbReference>
<keyword evidence="2" id="KW-1185">Reference proteome</keyword>
<protein>
    <submittedName>
        <fullName evidence="1">Uncharacterized protein</fullName>
    </submittedName>
</protein>